<reference evidence="2 3" key="1">
    <citation type="journal article" date="2019" name="Int. J. Syst. Evol. Microbiol.">
        <title>The Global Catalogue of Microorganisms (GCM) 10K type strain sequencing project: providing services to taxonomists for standard genome sequencing and annotation.</title>
        <authorList>
            <consortium name="The Broad Institute Genomics Platform"/>
            <consortium name="The Broad Institute Genome Sequencing Center for Infectious Disease"/>
            <person name="Wu L."/>
            <person name="Ma J."/>
        </authorList>
    </citation>
    <scope>NUCLEOTIDE SEQUENCE [LARGE SCALE GENOMIC DNA]</scope>
    <source>
        <strain evidence="2 3">DT72</strain>
    </source>
</reference>
<protein>
    <submittedName>
        <fullName evidence="2">Uncharacterized protein</fullName>
    </submittedName>
</protein>
<feature type="region of interest" description="Disordered" evidence="1">
    <location>
        <begin position="1"/>
        <end position="43"/>
    </location>
</feature>
<comment type="caution">
    <text evidence="2">The sequence shown here is derived from an EMBL/GenBank/DDBJ whole genome shotgun (WGS) entry which is preliminary data.</text>
</comment>
<evidence type="ECO:0000313" key="2">
    <source>
        <dbReference type="EMBL" id="MFC7081150.1"/>
    </source>
</evidence>
<organism evidence="2 3">
    <name type="scientific">Halorussus caseinilyticus</name>
    <dbReference type="NCBI Taxonomy" id="3034025"/>
    <lineage>
        <taxon>Archaea</taxon>
        <taxon>Methanobacteriati</taxon>
        <taxon>Methanobacteriota</taxon>
        <taxon>Stenosarchaea group</taxon>
        <taxon>Halobacteria</taxon>
        <taxon>Halobacteriales</taxon>
        <taxon>Haladaptataceae</taxon>
        <taxon>Halorussus</taxon>
    </lineage>
</organism>
<accession>A0ABD5WQK5</accession>
<dbReference type="EMBL" id="JBHSZH010000005">
    <property type="protein sequence ID" value="MFC7081150.1"/>
    <property type="molecule type" value="Genomic_DNA"/>
</dbReference>
<proteinExistence type="predicted"/>
<evidence type="ECO:0000313" key="3">
    <source>
        <dbReference type="Proteomes" id="UP001596407"/>
    </source>
</evidence>
<evidence type="ECO:0000256" key="1">
    <source>
        <dbReference type="SAM" id="MobiDB-lite"/>
    </source>
</evidence>
<name>A0ABD5WQK5_9EURY</name>
<feature type="compositionally biased region" description="Basic and acidic residues" evidence="1">
    <location>
        <begin position="1"/>
        <end position="12"/>
    </location>
</feature>
<sequence>MWSGESFRHDSSRGPSMTRSRRKVVSSNSVRYHVTGYRQTNAA</sequence>
<gene>
    <name evidence="2" type="ORF">ACFQJ6_14635</name>
</gene>
<dbReference type="Proteomes" id="UP001596407">
    <property type="component" value="Unassembled WGS sequence"/>
</dbReference>
<dbReference type="RefSeq" id="WP_382209942.1">
    <property type="nucleotide sequence ID" value="NZ_JBHSZH010000005.1"/>
</dbReference>
<dbReference type="AlphaFoldDB" id="A0ABD5WQK5"/>
<keyword evidence="3" id="KW-1185">Reference proteome</keyword>